<evidence type="ECO:0000313" key="2">
    <source>
        <dbReference type="EMBL" id="MQY21741.1"/>
    </source>
</evidence>
<dbReference type="Pfam" id="PF08241">
    <property type="entry name" value="Methyltransf_11"/>
    <property type="match status" value="1"/>
</dbReference>
<keyword evidence="3" id="KW-1185">Reference proteome</keyword>
<dbReference type="CDD" id="cd02440">
    <property type="entry name" value="AdoMet_MTases"/>
    <property type="match status" value="1"/>
</dbReference>
<feature type="domain" description="Methyltransferase type 11" evidence="1">
    <location>
        <begin position="55"/>
        <end position="146"/>
    </location>
</feature>
<evidence type="ECO:0000259" key="1">
    <source>
        <dbReference type="Pfam" id="PF08241"/>
    </source>
</evidence>
<dbReference type="SUPFAM" id="SSF53335">
    <property type="entry name" value="S-adenosyl-L-methionine-dependent methyltransferases"/>
    <property type="match status" value="1"/>
</dbReference>
<gene>
    <name evidence="2" type="primary">ubiE_5</name>
    <name evidence="2" type="ORF">NRB20_48540</name>
</gene>
<dbReference type="PANTHER" id="PTHR43591:SF24">
    <property type="entry name" value="2-METHOXY-6-POLYPRENYL-1,4-BENZOQUINOL METHYLASE, MITOCHONDRIAL"/>
    <property type="match status" value="1"/>
</dbReference>
<dbReference type="OrthoDB" id="4571118at2"/>
<keyword evidence="2" id="KW-0808">Transferase</keyword>
<dbReference type="PANTHER" id="PTHR43591">
    <property type="entry name" value="METHYLTRANSFERASE"/>
    <property type="match status" value="1"/>
</dbReference>
<reference evidence="2 3" key="1">
    <citation type="submission" date="2019-10" db="EMBL/GenBank/DDBJ databases">
        <title>Nocardia macrotermitis sp. nov. and Nocardia aurantia sp. nov., isolated from the gut of fungus growing-termite Macrotermes natalensis.</title>
        <authorList>
            <person name="Benndorf R."/>
            <person name="Schwitalla J."/>
            <person name="Martin K."/>
            <person name="De Beer W."/>
            <person name="Kaster A.-K."/>
            <person name="Vollmers J."/>
            <person name="Poulsen M."/>
            <person name="Beemelmanns C."/>
        </authorList>
    </citation>
    <scope>NUCLEOTIDE SEQUENCE [LARGE SCALE GENOMIC DNA]</scope>
    <source>
        <strain evidence="2 3">RB20</strain>
    </source>
</reference>
<keyword evidence="2" id="KW-0830">Ubiquinone</keyword>
<dbReference type="GO" id="GO:0008757">
    <property type="term" value="F:S-adenosylmethionine-dependent methyltransferase activity"/>
    <property type="evidence" value="ECO:0007669"/>
    <property type="project" value="InterPro"/>
</dbReference>
<dbReference type="GO" id="GO:0043770">
    <property type="term" value="F:demethylmenaquinone methyltransferase activity"/>
    <property type="evidence" value="ECO:0007669"/>
    <property type="project" value="UniProtKB-EC"/>
</dbReference>
<sequence length="204" mass="21446">MNPAQALPVNHHADSPGRPGLAGIASGALMFAAGGRRARTIVEAAGIRADDRVADIGCGSGVVVRAAAQRGAQVTGIDPSPAILRFARLLVRDRSIRWAEGAAERLPLADSSTTVALAVATVHHWPDVTTALTETRRVMVPGGRFVAAERHSPIGATGIASHGWTGDQARTFAELCRAAGFTDSRVERINVGRNDIWVVHSTRP</sequence>
<organism evidence="2 3">
    <name type="scientific">Nocardia macrotermitis</name>
    <dbReference type="NCBI Taxonomy" id="2585198"/>
    <lineage>
        <taxon>Bacteria</taxon>
        <taxon>Bacillati</taxon>
        <taxon>Actinomycetota</taxon>
        <taxon>Actinomycetes</taxon>
        <taxon>Mycobacteriales</taxon>
        <taxon>Nocardiaceae</taxon>
        <taxon>Nocardia</taxon>
    </lineage>
</organism>
<proteinExistence type="predicted"/>
<dbReference type="RefSeq" id="WP_153412790.1">
    <property type="nucleotide sequence ID" value="NZ_WEGK01000011.1"/>
</dbReference>
<dbReference type="Gene3D" id="3.40.50.150">
    <property type="entry name" value="Vaccinia Virus protein VP39"/>
    <property type="match status" value="1"/>
</dbReference>
<dbReference type="AlphaFoldDB" id="A0A7K0D867"/>
<protein>
    <submittedName>
        <fullName evidence="2">Ubiquinone/menaquinone biosynthesis C-methyltransferase UbiE</fullName>
        <ecNumber evidence="2">2.1.1.163</ecNumber>
    </submittedName>
</protein>
<dbReference type="EMBL" id="WEGK01000011">
    <property type="protein sequence ID" value="MQY21741.1"/>
    <property type="molecule type" value="Genomic_DNA"/>
</dbReference>
<dbReference type="EC" id="2.1.1.163" evidence="2"/>
<dbReference type="InterPro" id="IPR013216">
    <property type="entry name" value="Methyltransf_11"/>
</dbReference>
<dbReference type="InterPro" id="IPR029063">
    <property type="entry name" value="SAM-dependent_MTases_sf"/>
</dbReference>
<comment type="caution">
    <text evidence="2">The sequence shown here is derived from an EMBL/GenBank/DDBJ whole genome shotgun (WGS) entry which is preliminary data.</text>
</comment>
<dbReference type="Proteomes" id="UP000438448">
    <property type="component" value="Unassembled WGS sequence"/>
</dbReference>
<dbReference type="GO" id="GO:0032259">
    <property type="term" value="P:methylation"/>
    <property type="evidence" value="ECO:0007669"/>
    <property type="project" value="UniProtKB-KW"/>
</dbReference>
<accession>A0A7K0D867</accession>
<evidence type="ECO:0000313" key="3">
    <source>
        <dbReference type="Proteomes" id="UP000438448"/>
    </source>
</evidence>
<name>A0A7K0D867_9NOCA</name>
<keyword evidence="2" id="KW-0489">Methyltransferase</keyword>